<evidence type="ECO:0000313" key="10">
    <source>
        <dbReference type="EMBL" id="CAD9113197.1"/>
    </source>
</evidence>
<feature type="domain" description="CBM20" evidence="9">
    <location>
        <begin position="1"/>
        <end position="72"/>
    </location>
</feature>
<evidence type="ECO:0000256" key="8">
    <source>
        <dbReference type="SAM" id="MobiDB-lite"/>
    </source>
</evidence>
<dbReference type="EC" id="2.4.1.21" evidence="4"/>
<dbReference type="Pfam" id="PF08323">
    <property type="entry name" value="Glyco_transf_5"/>
    <property type="match status" value="1"/>
</dbReference>
<proteinExistence type="inferred from homology"/>
<dbReference type="Pfam" id="PF00534">
    <property type="entry name" value="Glycos_transf_1"/>
    <property type="match status" value="1"/>
</dbReference>
<evidence type="ECO:0000256" key="7">
    <source>
        <dbReference type="ARBA" id="ARBA00023234"/>
    </source>
</evidence>
<feature type="region of interest" description="Disordered" evidence="8">
    <location>
        <begin position="158"/>
        <end position="191"/>
    </location>
</feature>
<evidence type="ECO:0000256" key="1">
    <source>
        <dbReference type="ARBA" id="ARBA00001478"/>
    </source>
</evidence>
<dbReference type="EMBL" id="HBGE01022332">
    <property type="protein sequence ID" value="CAD9113197.1"/>
    <property type="molecule type" value="Transcribed_RNA"/>
</dbReference>
<evidence type="ECO:0000256" key="5">
    <source>
        <dbReference type="ARBA" id="ARBA00022676"/>
    </source>
</evidence>
<sequence length="735" mass="80858">MGVPLSTTAQTFPVWSSDPVLLPAGQAIEYKYVVQAEDRTGKPRWEEGGLTGNRSATPVTNMQVISTGTWGRADTQSKTIDLAGLDIAVPQFKRQLSQEESSLARQSEEKKLVMMAESTQEAAAAEVNEAQPMAVTLAAREPMKRNFSQSLIDALAEASPTASESGTEPKQIIIEDKAPEPSEKAEAAPKRGMPLRHVNSLTALSLMADSQEKHDARALDCRSKPLYQPHNVDVPIVVVTSELSPWSKTGGLGLVAASYSYEFPRTGHRTMVVSPKYKDYSDLTYVGETRVSVNGREEVVKYMHHWMEVEDGRGCDCVFVEHPAISKNGGLYNDDNGREYEDNLFRFTLLSMAAMEAPLILRLGGSTYGDKCLFLANDWQAGLVPLYMTYKYKPHGVYAQARVIYVVHNLGYQGQYHGCNACHFFGVGPQAAGDLKHGNCINLSKGALICADRVITVSPNYANEIQTPEGGFSLQDFVRAKAHSLRLVGILNGIDDVWNPATDKNIAVNYTTDDFAEAKAANKAALQRLVGLIEDPHCVVIGFVGRLTWQKGVDVIGQAIPWLMGDAGNGVTGNAQLIMMGNGQREYAETLRWAEGNFKGRVVGYVGFDPKIEHQIMAGCDLFLMPSRYEPCGLPQMYSQRYGTLPIVTATGGLKDTVKDISEGPSVATGFQVPFLSPDKLKEVIYRAAELFLKRPAEFRCMQRTAMSADFGWPRAMDEYERSIDFTLYDPPVTR</sequence>
<gene>
    <name evidence="10" type="ORF">ACAT0790_LOCUS13534</name>
</gene>
<comment type="catalytic activity">
    <reaction evidence="1">
        <text>[(1-&gt;4)-alpha-D-glucosyl](n) + ADP-alpha-D-glucose = [(1-&gt;4)-alpha-D-glucosyl](n+1) + ADP + H(+)</text>
        <dbReference type="Rhea" id="RHEA:18189"/>
        <dbReference type="Rhea" id="RHEA-COMP:9584"/>
        <dbReference type="Rhea" id="RHEA-COMP:9587"/>
        <dbReference type="ChEBI" id="CHEBI:15378"/>
        <dbReference type="ChEBI" id="CHEBI:15444"/>
        <dbReference type="ChEBI" id="CHEBI:57498"/>
        <dbReference type="ChEBI" id="CHEBI:456216"/>
        <dbReference type="EC" id="2.4.1.21"/>
    </reaction>
</comment>
<dbReference type="PANTHER" id="PTHR45825:SF11">
    <property type="entry name" value="ALPHA AMYLASE DOMAIN-CONTAINING PROTEIN"/>
    <property type="match status" value="1"/>
</dbReference>
<dbReference type="InterPro" id="IPR011835">
    <property type="entry name" value="GS/SS"/>
</dbReference>
<dbReference type="Pfam" id="PF00686">
    <property type="entry name" value="CBM_20"/>
    <property type="match status" value="1"/>
</dbReference>
<dbReference type="GO" id="GO:2001070">
    <property type="term" value="F:starch binding"/>
    <property type="evidence" value="ECO:0007669"/>
    <property type="project" value="InterPro"/>
</dbReference>
<dbReference type="InterPro" id="IPR013783">
    <property type="entry name" value="Ig-like_fold"/>
</dbReference>
<dbReference type="Gene3D" id="3.40.50.2000">
    <property type="entry name" value="Glycogen Phosphorylase B"/>
    <property type="match status" value="2"/>
</dbReference>
<protein>
    <recommendedName>
        <fullName evidence="4">starch synthase</fullName>
        <ecNumber evidence="4">2.4.1.21</ecNumber>
    </recommendedName>
</protein>
<dbReference type="PANTHER" id="PTHR45825">
    <property type="entry name" value="GRANULE-BOUND STARCH SYNTHASE 1, CHLOROPLASTIC/AMYLOPLASTIC"/>
    <property type="match status" value="1"/>
</dbReference>
<keyword evidence="7" id="KW-0934">Plastid</keyword>
<comment type="similarity">
    <text evidence="3">Belongs to the glycosyltransferase 1 family. Bacterial/plant glycogen synthase subfamily.</text>
</comment>
<keyword evidence="6" id="KW-0808">Transferase</keyword>
<keyword evidence="7" id="KW-0035">Amyloplast</keyword>
<dbReference type="GO" id="GO:0009011">
    <property type="term" value="F:alpha-1,4-glucan glucosyltransferase (ADP-glucose donor) activity"/>
    <property type="evidence" value="ECO:0007669"/>
    <property type="project" value="UniProtKB-EC"/>
</dbReference>
<dbReference type="Gene3D" id="2.60.40.10">
    <property type="entry name" value="Immunoglobulins"/>
    <property type="match status" value="1"/>
</dbReference>
<dbReference type="InterPro" id="IPR001296">
    <property type="entry name" value="Glyco_trans_1"/>
</dbReference>
<dbReference type="GO" id="GO:0004373">
    <property type="term" value="F:alpha-1,4-glucan glucosyltransferase (UDP-glucose donor) activity"/>
    <property type="evidence" value="ECO:0007669"/>
    <property type="project" value="InterPro"/>
</dbReference>
<dbReference type="SUPFAM" id="SSF53756">
    <property type="entry name" value="UDP-Glycosyltransferase/glycogen phosphorylase"/>
    <property type="match status" value="1"/>
</dbReference>
<comment type="subcellular location">
    <subcellularLocation>
        <location evidence="2">Plastid</location>
        <location evidence="2">Amyloplast</location>
    </subcellularLocation>
</comment>
<evidence type="ECO:0000259" key="9">
    <source>
        <dbReference type="PROSITE" id="PS51166"/>
    </source>
</evidence>
<evidence type="ECO:0000256" key="2">
    <source>
        <dbReference type="ARBA" id="ARBA00004602"/>
    </source>
</evidence>
<dbReference type="InterPro" id="IPR013784">
    <property type="entry name" value="Carb-bd-like_fold"/>
</dbReference>
<organism evidence="10">
    <name type="scientific">Alexandrium catenella</name>
    <name type="common">Red tide dinoflagellate</name>
    <name type="synonym">Gonyaulax catenella</name>
    <dbReference type="NCBI Taxonomy" id="2925"/>
    <lineage>
        <taxon>Eukaryota</taxon>
        <taxon>Sar</taxon>
        <taxon>Alveolata</taxon>
        <taxon>Dinophyceae</taxon>
        <taxon>Gonyaulacales</taxon>
        <taxon>Pyrocystaceae</taxon>
        <taxon>Alexandrium</taxon>
    </lineage>
</organism>
<dbReference type="SUPFAM" id="SSF49452">
    <property type="entry name" value="Starch-binding domain-like"/>
    <property type="match status" value="1"/>
</dbReference>
<keyword evidence="5" id="KW-0328">Glycosyltransferase</keyword>
<evidence type="ECO:0000256" key="6">
    <source>
        <dbReference type="ARBA" id="ARBA00022679"/>
    </source>
</evidence>
<reference evidence="10" key="1">
    <citation type="submission" date="2021-01" db="EMBL/GenBank/DDBJ databases">
        <authorList>
            <person name="Corre E."/>
            <person name="Pelletier E."/>
            <person name="Niang G."/>
            <person name="Scheremetjew M."/>
            <person name="Finn R."/>
            <person name="Kale V."/>
            <person name="Holt S."/>
            <person name="Cochrane G."/>
            <person name="Meng A."/>
            <person name="Brown T."/>
            <person name="Cohen L."/>
        </authorList>
    </citation>
    <scope>NUCLEOTIDE SEQUENCE</scope>
    <source>
        <strain evidence="10">OF101</strain>
    </source>
</reference>
<accession>A0A7S1LTS3</accession>
<dbReference type="PROSITE" id="PS51166">
    <property type="entry name" value="CBM20"/>
    <property type="match status" value="1"/>
</dbReference>
<evidence type="ECO:0000256" key="3">
    <source>
        <dbReference type="ARBA" id="ARBA00010281"/>
    </source>
</evidence>
<name>A0A7S1LTS3_ALECA</name>
<dbReference type="HAMAP" id="MF_00484">
    <property type="entry name" value="Glycogen_synth"/>
    <property type="match status" value="1"/>
</dbReference>
<dbReference type="NCBIfam" id="TIGR02095">
    <property type="entry name" value="glgA"/>
    <property type="match status" value="1"/>
</dbReference>
<dbReference type="CDD" id="cd03791">
    <property type="entry name" value="GT5_Glycogen_synthase_DULL1-like"/>
    <property type="match status" value="1"/>
</dbReference>
<feature type="compositionally biased region" description="Basic and acidic residues" evidence="8">
    <location>
        <begin position="173"/>
        <end position="189"/>
    </location>
</feature>
<dbReference type="InterPro" id="IPR013534">
    <property type="entry name" value="Starch_synth_cat_dom"/>
</dbReference>
<evidence type="ECO:0000256" key="4">
    <source>
        <dbReference type="ARBA" id="ARBA00012588"/>
    </source>
</evidence>
<dbReference type="AlphaFoldDB" id="A0A7S1LTS3"/>
<dbReference type="InterPro" id="IPR002044">
    <property type="entry name" value="CBM20"/>
</dbReference>